<feature type="domain" description="OmpR/PhoB-type" evidence="6">
    <location>
        <begin position="1"/>
        <end position="101"/>
    </location>
</feature>
<dbReference type="PANTHER" id="PTHR35807:SF1">
    <property type="entry name" value="TRANSCRIPTIONAL REGULATOR REDD"/>
    <property type="match status" value="1"/>
</dbReference>
<keyword evidence="8" id="KW-1185">Reference proteome</keyword>
<protein>
    <submittedName>
        <fullName evidence="7">BTAD domain-containing putative transcriptional regulator</fullName>
    </submittedName>
</protein>
<dbReference type="InterPro" id="IPR011990">
    <property type="entry name" value="TPR-like_helical_dom_sf"/>
</dbReference>
<dbReference type="CDD" id="cd15831">
    <property type="entry name" value="BTAD"/>
    <property type="match status" value="1"/>
</dbReference>
<evidence type="ECO:0000256" key="2">
    <source>
        <dbReference type="ARBA" id="ARBA00023015"/>
    </source>
</evidence>
<dbReference type="SMART" id="SM00421">
    <property type="entry name" value="HTH_LUXR"/>
    <property type="match status" value="1"/>
</dbReference>
<dbReference type="InterPro" id="IPR000792">
    <property type="entry name" value="Tscrpt_reg_LuxR_C"/>
</dbReference>
<dbReference type="PANTHER" id="PTHR35807">
    <property type="entry name" value="TRANSCRIPTIONAL REGULATOR REDD-RELATED"/>
    <property type="match status" value="1"/>
</dbReference>
<dbReference type="EMBL" id="JBITLV010000012">
    <property type="protein sequence ID" value="MFI7589922.1"/>
    <property type="molecule type" value="Genomic_DNA"/>
</dbReference>
<evidence type="ECO:0000313" key="7">
    <source>
        <dbReference type="EMBL" id="MFI7589922.1"/>
    </source>
</evidence>
<keyword evidence="3 5" id="KW-0238">DNA-binding</keyword>
<evidence type="ECO:0000256" key="3">
    <source>
        <dbReference type="ARBA" id="ARBA00023125"/>
    </source>
</evidence>
<dbReference type="Pfam" id="PF13191">
    <property type="entry name" value="AAA_16"/>
    <property type="match status" value="1"/>
</dbReference>
<dbReference type="Gene3D" id="1.10.10.10">
    <property type="entry name" value="Winged helix-like DNA-binding domain superfamily/Winged helix DNA-binding domain"/>
    <property type="match status" value="2"/>
</dbReference>
<dbReference type="Gene3D" id="3.40.50.300">
    <property type="entry name" value="P-loop containing nucleotide triphosphate hydrolases"/>
    <property type="match status" value="1"/>
</dbReference>
<dbReference type="Pfam" id="PF00486">
    <property type="entry name" value="Trans_reg_C"/>
    <property type="match status" value="1"/>
</dbReference>
<evidence type="ECO:0000256" key="5">
    <source>
        <dbReference type="PROSITE-ProRule" id="PRU01091"/>
    </source>
</evidence>
<dbReference type="SUPFAM" id="SSF48452">
    <property type="entry name" value="TPR-like"/>
    <property type="match status" value="2"/>
</dbReference>
<reference evidence="7 8" key="1">
    <citation type="submission" date="2024-10" db="EMBL/GenBank/DDBJ databases">
        <title>The Natural Products Discovery Center: Release of the First 8490 Sequenced Strains for Exploring Actinobacteria Biosynthetic Diversity.</title>
        <authorList>
            <person name="Kalkreuter E."/>
            <person name="Kautsar S.A."/>
            <person name="Yang D."/>
            <person name="Bader C.D."/>
            <person name="Teijaro C.N."/>
            <person name="Fluegel L."/>
            <person name="Davis C.M."/>
            <person name="Simpson J.R."/>
            <person name="Lauterbach L."/>
            <person name="Steele A.D."/>
            <person name="Gui C."/>
            <person name="Meng S."/>
            <person name="Li G."/>
            <person name="Viehrig K."/>
            <person name="Ye F."/>
            <person name="Su P."/>
            <person name="Kiefer A.F."/>
            <person name="Nichols A."/>
            <person name="Cepeda A.J."/>
            <person name="Yan W."/>
            <person name="Fan B."/>
            <person name="Jiang Y."/>
            <person name="Adhikari A."/>
            <person name="Zheng C.-J."/>
            <person name="Schuster L."/>
            <person name="Cowan T.M."/>
            <person name="Smanski M.J."/>
            <person name="Chevrette M.G."/>
            <person name="De Carvalho L.P.S."/>
            <person name="Shen B."/>
        </authorList>
    </citation>
    <scope>NUCLEOTIDE SEQUENCE [LARGE SCALE GENOMIC DNA]</scope>
    <source>
        <strain evidence="7 8">NPDC049639</strain>
    </source>
</reference>
<dbReference type="RefSeq" id="WP_398284526.1">
    <property type="nucleotide sequence ID" value="NZ_JBITLV010000012.1"/>
</dbReference>
<dbReference type="Pfam" id="PF03704">
    <property type="entry name" value="BTAD"/>
    <property type="match status" value="1"/>
</dbReference>
<name>A0ABW8AWC2_9ACTN</name>
<dbReference type="Proteomes" id="UP001612915">
    <property type="component" value="Unassembled WGS sequence"/>
</dbReference>
<evidence type="ECO:0000256" key="1">
    <source>
        <dbReference type="ARBA" id="ARBA00005820"/>
    </source>
</evidence>
<evidence type="ECO:0000313" key="8">
    <source>
        <dbReference type="Proteomes" id="UP001612915"/>
    </source>
</evidence>
<evidence type="ECO:0000256" key="4">
    <source>
        <dbReference type="ARBA" id="ARBA00023163"/>
    </source>
</evidence>
<dbReference type="InterPro" id="IPR036388">
    <property type="entry name" value="WH-like_DNA-bd_sf"/>
</dbReference>
<keyword evidence="4" id="KW-0804">Transcription</keyword>
<gene>
    <name evidence="7" type="ORF">ACIB24_22865</name>
</gene>
<dbReference type="InterPro" id="IPR027417">
    <property type="entry name" value="P-loop_NTPase"/>
</dbReference>
<comment type="similarity">
    <text evidence="1">Belongs to the AfsR/DnrI/RedD regulatory family.</text>
</comment>
<dbReference type="Gene3D" id="1.25.40.10">
    <property type="entry name" value="Tetratricopeptide repeat domain"/>
    <property type="match status" value="2"/>
</dbReference>
<keyword evidence="2" id="KW-0805">Transcription regulation</keyword>
<dbReference type="SUPFAM" id="SSF46894">
    <property type="entry name" value="C-terminal effector domain of the bipartite response regulators"/>
    <property type="match status" value="2"/>
</dbReference>
<proteinExistence type="inferred from homology"/>
<dbReference type="SUPFAM" id="SSF52540">
    <property type="entry name" value="P-loop containing nucleoside triphosphate hydrolases"/>
    <property type="match status" value="1"/>
</dbReference>
<dbReference type="InterPro" id="IPR051677">
    <property type="entry name" value="AfsR-DnrI-RedD_regulator"/>
</dbReference>
<dbReference type="InterPro" id="IPR001867">
    <property type="entry name" value="OmpR/PhoB-type_DNA-bd"/>
</dbReference>
<dbReference type="InterPro" id="IPR005158">
    <property type="entry name" value="BTAD"/>
</dbReference>
<dbReference type="SMART" id="SM00862">
    <property type="entry name" value="Trans_reg_C"/>
    <property type="match status" value="1"/>
</dbReference>
<accession>A0ABW8AWC2</accession>
<dbReference type="InterPro" id="IPR016032">
    <property type="entry name" value="Sig_transdc_resp-reg_C-effctor"/>
</dbReference>
<dbReference type="InterPro" id="IPR041664">
    <property type="entry name" value="AAA_16"/>
</dbReference>
<dbReference type="SMART" id="SM01043">
    <property type="entry name" value="BTAD"/>
    <property type="match status" value="1"/>
</dbReference>
<feature type="DNA-binding region" description="OmpR/PhoB-type" evidence="5">
    <location>
        <begin position="1"/>
        <end position="101"/>
    </location>
</feature>
<dbReference type="PROSITE" id="PS51755">
    <property type="entry name" value="OMPR_PHOB"/>
    <property type="match status" value="1"/>
</dbReference>
<sequence>MSIGLRVGVLGDVVATRDGAPVDLGGRQQRAVLCLLLVARGETVATDRLIEQAWRGNPPAGATSGLQAYVSRLRSALEPDRKARSRDSTIVSNDLGYALALPDDAVDAWRFEALVGTALATAEPAARDTILREALALWRGPAYGGYADEPWAEVETGRLAELRDVARDELAAARLAQGESAVLVPELEALVAATPLREERWRLLVLAQYRAQRQGDALATLRRARAVLADELGVDPGPALLALEAEVLAQSPALAPVVPVATVTTAVQPAGPRPAEDLMDRDVELRELQAAVADALAGQARCLVVEGPAGIGKTRLLAEARRLAADSGGRVLFARGSQLEREYGFGAVRQLFEDAVTDAPGTLTGPAAPAAALFGTGDETAPESAPVVTHALYRLALNLAAAVPLVLAVDDLQWCDAASLRFLVYLANRMEGLPLLVVATLRTGEPHQEEELIGHLLHDPVTDRLRPGPLSREGVAELVDTRLGTAERPFVEACYATTSGNPLLLRQLLRALQSERVSPDAAHAQVVTRIGSRAVSSLVLMRLSRMPEPAPAVAAAVAVLGSGAELPVVAVLAGVGEEAAADAVAGLARAEILRDSYPLGFVHPLVADAVYRDLAPGRRQLHHARAARVLADAGAAPESVAAQLLQVPPRGDAWVVSALRTAAARARERAAPEAAATLLRRALAEPPIPTERTAVLLELGQAEAISDAPSAIEPLREAYDRLGSTPAGVELALTLGRILIFVGEPGSAHRFAREAVAALPADAGDAAVVDDRQALVATERIAGYLHDVDPARWRTTPPPEVVGTGRGARMLSVALAWEEVMDGRHRDRALELVRFGIDGGTLLEADTGLLWVIAGQVLDLCDEDAAPLWAAGLVQADQRGDLFTRLGMQLWRGWMLSRRGDLREAHQVLAAGNEMSHTWAEGGIASGYGETFLLNVLIEIGDLAAARAFLEHIRASWRVAEGARMFGEVQARLLLLEGRPEAALRSLDEVRDVMDTVHNPAWRSSQAMRAWALHGLGRTDEALELFGDVVERARAWGAPRTVAQALRRRGTARALSQRPGAVEDLQEALDLLGSGLSGGLAGTATVEEARCLLALAELSSPREAEVMLRRAATLAGTSGADGLYREATATLTGRGLDAPLRPEPASTLSSTERRIVERHLAGQPEREIADSLFLTPRSVRAALDSIRARLGAVTAGELRAALDG</sequence>
<comment type="caution">
    <text evidence="7">The sequence shown here is derived from an EMBL/GenBank/DDBJ whole genome shotgun (WGS) entry which is preliminary data.</text>
</comment>
<organism evidence="7 8">
    <name type="scientific">Spongisporangium articulatum</name>
    <dbReference type="NCBI Taxonomy" id="3362603"/>
    <lineage>
        <taxon>Bacteria</taxon>
        <taxon>Bacillati</taxon>
        <taxon>Actinomycetota</taxon>
        <taxon>Actinomycetes</taxon>
        <taxon>Kineosporiales</taxon>
        <taxon>Kineosporiaceae</taxon>
        <taxon>Spongisporangium</taxon>
    </lineage>
</organism>
<evidence type="ECO:0000259" key="6">
    <source>
        <dbReference type="PROSITE" id="PS51755"/>
    </source>
</evidence>